<dbReference type="InterPro" id="IPR020843">
    <property type="entry name" value="ER"/>
</dbReference>
<comment type="cofactor">
    <cofactor evidence="1 8">
        <name>Zn(2+)</name>
        <dbReference type="ChEBI" id="CHEBI:29105"/>
    </cofactor>
</comment>
<evidence type="ECO:0000256" key="5">
    <source>
        <dbReference type="ARBA" id="ARBA00022833"/>
    </source>
</evidence>
<dbReference type="Gene3D" id="3.40.50.720">
    <property type="entry name" value="NAD(P)-binding Rossmann-like Domain"/>
    <property type="match status" value="1"/>
</dbReference>
<dbReference type="PROSITE" id="PS00059">
    <property type="entry name" value="ADH_ZINC"/>
    <property type="match status" value="1"/>
</dbReference>
<dbReference type="SUPFAM" id="SSF51735">
    <property type="entry name" value="NAD(P)-binding Rossmann-fold domains"/>
    <property type="match status" value="1"/>
</dbReference>
<evidence type="ECO:0000256" key="2">
    <source>
        <dbReference type="ARBA" id="ARBA00008072"/>
    </source>
</evidence>
<dbReference type="InterPro" id="IPR013154">
    <property type="entry name" value="ADH-like_N"/>
</dbReference>
<dbReference type="FunFam" id="3.90.180.10:FF:000002">
    <property type="entry name" value="Alcohol dehydrogenase AdhP"/>
    <property type="match status" value="1"/>
</dbReference>
<protein>
    <recommendedName>
        <fullName evidence="3">alcohol dehydrogenase</fullName>
        <ecNumber evidence="3">1.1.1.1</ecNumber>
    </recommendedName>
</protein>
<feature type="domain" description="Enoyl reductase (ER)" evidence="9">
    <location>
        <begin position="15"/>
        <end position="339"/>
    </location>
</feature>
<evidence type="ECO:0000256" key="7">
    <source>
        <dbReference type="ARBA" id="ARBA00023027"/>
    </source>
</evidence>
<evidence type="ECO:0000256" key="6">
    <source>
        <dbReference type="ARBA" id="ARBA00023002"/>
    </source>
</evidence>
<dbReference type="SUPFAM" id="SSF50129">
    <property type="entry name" value="GroES-like"/>
    <property type="match status" value="1"/>
</dbReference>
<dbReference type="SMART" id="SM00829">
    <property type="entry name" value="PKS_ER"/>
    <property type="match status" value="1"/>
</dbReference>
<dbReference type="GO" id="GO:0004022">
    <property type="term" value="F:alcohol dehydrogenase (NAD+) activity"/>
    <property type="evidence" value="ECO:0007669"/>
    <property type="project" value="UniProtKB-EC"/>
</dbReference>
<dbReference type="Gene3D" id="3.90.180.10">
    <property type="entry name" value="Medium-chain alcohol dehydrogenases, catalytic domain"/>
    <property type="match status" value="1"/>
</dbReference>
<gene>
    <name evidence="10" type="primary">adhP</name>
    <name evidence="10" type="ORF">MON38_14510</name>
</gene>
<dbReference type="PANTHER" id="PTHR42940:SF8">
    <property type="entry name" value="VACUOLAR PROTEIN SORTING-ASSOCIATED PROTEIN 11"/>
    <property type="match status" value="1"/>
</dbReference>
<keyword evidence="4 8" id="KW-0479">Metal-binding</keyword>
<dbReference type="AlphaFoldDB" id="A0A9X1VM28"/>
<evidence type="ECO:0000256" key="8">
    <source>
        <dbReference type="RuleBase" id="RU361277"/>
    </source>
</evidence>
<evidence type="ECO:0000313" key="10">
    <source>
        <dbReference type="EMBL" id="MCI1188636.1"/>
    </source>
</evidence>
<dbReference type="InterPro" id="IPR011032">
    <property type="entry name" value="GroES-like_sf"/>
</dbReference>
<dbReference type="EC" id="1.1.1.1" evidence="3"/>
<dbReference type="Pfam" id="PF08240">
    <property type="entry name" value="ADH_N"/>
    <property type="match status" value="1"/>
</dbReference>
<evidence type="ECO:0000313" key="11">
    <source>
        <dbReference type="Proteomes" id="UP001139193"/>
    </source>
</evidence>
<dbReference type="FunFam" id="3.40.50.720:FF:000039">
    <property type="entry name" value="Alcohol dehydrogenase AdhP"/>
    <property type="match status" value="1"/>
</dbReference>
<evidence type="ECO:0000256" key="3">
    <source>
        <dbReference type="ARBA" id="ARBA00013190"/>
    </source>
</evidence>
<keyword evidence="5 8" id="KW-0862">Zinc</keyword>
<keyword evidence="7" id="KW-0520">NAD</keyword>
<proteinExistence type="inferred from homology"/>
<sequence length="361" mass="37876">MPSPTMKAAVCHAYGEPLQIEHVPVPEVPPGRILVQVAAGGVCHTDLHAINGDWPVKATLPLILGHEGVGTVVALGTGVTAVQLGDRVGVPWLFTACGHCEYCRTGWETLCEKQQNTGYSVPGSYAEYVLADPDYVGLLPDNLSFQEAAPILCAGVTVYKGLKETEVKPGQWVVISGVGGLGHLAVQYARAMGMRVAAVDIRADQLALARSVGAELVVNAAEEDAVAVIQERIGGAHGVLVTAPSQPAFAQGVAMLRRRGTLALVGLPPGSFELSIFDMVLTRKTVRGSIVGTRQDLTESLAFAAQGKVKVHYHCEPLENINQVLDAMKAGTIEGRVVLDLTAAAPLAAGFAANEALIELV</sequence>
<evidence type="ECO:0000256" key="4">
    <source>
        <dbReference type="ARBA" id="ARBA00022723"/>
    </source>
</evidence>
<dbReference type="Proteomes" id="UP001139193">
    <property type="component" value="Unassembled WGS sequence"/>
</dbReference>
<comment type="similarity">
    <text evidence="2 8">Belongs to the zinc-containing alcohol dehydrogenase family.</text>
</comment>
<organism evidence="10 11">
    <name type="scientific">Hymenobacter cyanobacteriorum</name>
    <dbReference type="NCBI Taxonomy" id="2926463"/>
    <lineage>
        <taxon>Bacteria</taxon>
        <taxon>Pseudomonadati</taxon>
        <taxon>Bacteroidota</taxon>
        <taxon>Cytophagia</taxon>
        <taxon>Cytophagales</taxon>
        <taxon>Hymenobacteraceae</taxon>
        <taxon>Hymenobacter</taxon>
    </lineage>
</organism>
<keyword evidence="11" id="KW-1185">Reference proteome</keyword>
<reference evidence="10" key="1">
    <citation type="submission" date="2022-03" db="EMBL/GenBank/DDBJ databases">
        <title>Bacterial whole genome sequence for Hymenobacter sp. DH14.</title>
        <authorList>
            <person name="Le V."/>
        </authorList>
    </citation>
    <scope>NUCLEOTIDE SEQUENCE</scope>
    <source>
        <strain evidence="10">DH14</strain>
    </source>
</reference>
<dbReference type="CDD" id="cd08297">
    <property type="entry name" value="CAD3"/>
    <property type="match status" value="1"/>
</dbReference>
<dbReference type="Pfam" id="PF00107">
    <property type="entry name" value="ADH_zinc_N"/>
    <property type="match status" value="1"/>
</dbReference>
<dbReference type="InterPro" id="IPR002328">
    <property type="entry name" value="ADH_Zn_CS"/>
</dbReference>
<dbReference type="RefSeq" id="WP_241936902.1">
    <property type="nucleotide sequence ID" value="NZ_JALBGC010000004.1"/>
</dbReference>
<dbReference type="InterPro" id="IPR013149">
    <property type="entry name" value="ADH-like_C"/>
</dbReference>
<accession>A0A9X1VM28</accession>
<dbReference type="EMBL" id="JALBGC010000004">
    <property type="protein sequence ID" value="MCI1188636.1"/>
    <property type="molecule type" value="Genomic_DNA"/>
</dbReference>
<evidence type="ECO:0000256" key="1">
    <source>
        <dbReference type="ARBA" id="ARBA00001947"/>
    </source>
</evidence>
<comment type="caution">
    <text evidence="10">The sequence shown here is derived from an EMBL/GenBank/DDBJ whole genome shotgun (WGS) entry which is preliminary data.</text>
</comment>
<evidence type="ECO:0000259" key="9">
    <source>
        <dbReference type="SMART" id="SM00829"/>
    </source>
</evidence>
<dbReference type="NCBIfam" id="NF006940">
    <property type="entry name" value="PRK09422.1"/>
    <property type="match status" value="1"/>
</dbReference>
<dbReference type="GO" id="GO:0008270">
    <property type="term" value="F:zinc ion binding"/>
    <property type="evidence" value="ECO:0007669"/>
    <property type="project" value="InterPro"/>
</dbReference>
<keyword evidence="6 10" id="KW-0560">Oxidoreductase</keyword>
<dbReference type="InterPro" id="IPR036291">
    <property type="entry name" value="NAD(P)-bd_dom_sf"/>
</dbReference>
<name>A0A9X1VM28_9BACT</name>
<dbReference type="PANTHER" id="PTHR42940">
    <property type="entry name" value="ALCOHOL DEHYDROGENASE 1-RELATED"/>
    <property type="match status" value="1"/>
</dbReference>